<dbReference type="EMBL" id="JACOPR010000001">
    <property type="protein sequence ID" value="MBC5729519.1"/>
    <property type="molecule type" value="Genomic_DNA"/>
</dbReference>
<keyword evidence="3" id="KW-1185">Reference proteome</keyword>
<comment type="caution">
    <text evidence="2">The sequence shown here is derived from an EMBL/GenBank/DDBJ whole genome shotgun (WGS) entry which is preliminary data.</text>
</comment>
<organism evidence="2 3">
    <name type="scientific">Pseudoflavonifractor hominis</name>
    <dbReference type="NCBI Taxonomy" id="2763059"/>
    <lineage>
        <taxon>Bacteria</taxon>
        <taxon>Bacillati</taxon>
        <taxon>Bacillota</taxon>
        <taxon>Clostridia</taxon>
        <taxon>Eubacteriales</taxon>
        <taxon>Oscillospiraceae</taxon>
        <taxon>Pseudoflavonifractor</taxon>
    </lineage>
</organism>
<dbReference type="RefSeq" id="WP_101693607.1">
    <property type="nucleotide sequence ID" value="NZ_JACOPR010000001.1"/>
</dbReference>
<dbReference type="InterPro" id="IPR002734">
    <property type="entry name" value="RibDG_C"/>
</dbReference>
<feature type="domain" description="Bacterial bifunctional deaminase-reductase C-terminal" evidence="1">
    <location>
        <begin position="59"/>
        <end position="294"/>
    </location>
</feature>
<sequence>MNKLFFFQTPKENLKINVVFRDEKLLESFKADSAETEVLPDVHDYYTDIYFPKAPADRPYTFSSIVLSSDGKMAYQDNPSGPLVAKNNFLDPDGSLGDFWVLNVLRSYADGIIVGANTLAKEPGITCHVYDEDLTRQRREHLGKKHQPVSVVVSFDATDIPFDHYTFDVDPAEELKMVIATGPDGLDYIQKKSPLKHVVYGPFTCKEDVDKAELAPLDRDYDVVPVIVTGEGKNPDGHVMMYVLKKLGLEKLCVESPSYCAYMLKEQMLDEYFINYSMVFVGGTTTPGSFISYGHLDHPHADLISLGTHKSNFLFTRQKIRYNVKQETDLSAYKY</sequence>
<dbReference type="Proteomes" id="UP000660021">
    <property type="component" value="Unassembled WGS sequence"/>
</dbReference>
<evidence type="ECO:0000259" key="1">
    <source>
        <dbReference type="Pfam" id="PF01872"/>
    </source>
</evidence>
<protein>
    <submittedName>
        <fullName evidence="2">Dihydrofolate reductase family protein</fullName>
    </submittedName>
</protein>
<evidence type="ECO:0000313" key="2">
    <source>
        <dbReference type="EMBL" id="MBC5729519.1"/>
    </source>
</evidence>
<dbReference type="SUPFAM" id="SSF53597">
    <property type="entry name" value="Dihydrofolate reductase-like"/>
    <property type="match status" value="1"/>
</dbReference>
<accession>A0ABR7HPS0</accession>
<dbReference type="InterPro" id="IPR024072">
    <property type="entry name" value="DHFR-like_dom_sf"/>
</dbReference>
<gene>
    <name evidence="2" type="ORF">H8S34_01540</name>
</gene>
<evidence type="ECO:0000313" key="3">
    <source>
        <dbReference type="Proteomes" id="UP000660021"/>
    </source>
</evidence>
<proteinExistence type="predicted"/>
<reference evidence="2 3" key="1">
    <citation type="submission" date="2020-08" db="EMBL/GenBank/DDBJ databases">
        <title>Genome public.</title>
        <authorList>
            <person name="Liu C."/>
            <person name="Sun Q."/>
        </authorList>
    </citation>
    <scope>NUCLEOTIDE SEQUENCE [LARGE SCALE GENOMIC DNA]</scope>
    <source>
        <strain evidence="2 3">New-38</strain>
    </source>
</reference>
<dbReference type="Gene3D" id="3.40.430.10">
    <property type="entry name" value="Dihydrofolate Reductase, subunit A"/>
    <property type="match status" value="1"/>
</dbReference>
<dbReference type="Pfam" id="PF01872">
    <property type="entry name" value="RibD_C"/>
    <property type="match status" value="1"/>
</dbReference>
<name>A0ABR7HPS0_9FIRM</name>